<dbReference type="Proteomes" id="UP000218505">
    <property type="component" value="Chromosome"/>
</dbReference>
<dbReference type="GO" id="GO:0031388">
    <property type="term" value="P:organic acid phosphorylation"/>
    <property type="evidence" value="ECO:0007669"/>
    <property type="project" value="UniProtKB-UniRule"/>
</dbReference>
<keyword evidence="2 4" id="KW-0808">Transferase</keyword>
<dbReference type="Gene3D" id="3.90.1510.10">
    <property type="entry name" value="Glycerate kinase, domain 2"/>
    <property type="match status" value="1"/>
</dbReference>
<organism evidence="5 6">
    <name type="scientific">Actinosynnema pretiosum</name>
    <dbReference type="NCBI Taxonomy" id="42197"/>
    <lineage>
        <taxon>Bacteria</taxon>
        <taxon>Bacillati</taxon>
        <taxon>Actinomycetota</taxon>
        <taxon>Actinomycetes</taxon>
        <taxon>Pseudonocardiales</taxon>
        <taxon>Pseudonocardiaceae</taxon>
        <taxon>Actinosynnema</taxon>
    </lineage>
</organism>
<accession>A0A290ZAD6</accession>
<dbReference type="Gene3D" id="3.40.50.10350">
    <property type="entry name" value="Glycerate kinase, domain 1"/>
    <property type="match status" value="1"/>
</dbReference>
<keyword evidence="6" id="KW-1185">Reference proteome</keyword>
<protein>
    <submittedName>
        <fullName evidence="5">Glycerate kinase</fullName>
    </submittedName>
</protein>
<evidence type="ECO:0000256" key="4">
    <source>
        <dbReference type="PIRNR" id="PIRNR006078"/>
    </source>
</evidence>
<dbReference type="PANTHER" id="PTHR21599">
    <property type="entry name" value="GLYCERATE KINASE"/>
    <property type="match status" value="1"/>
</dbReference>
<dbReference type="EMBL" id="CP023445">
    <property type="protein sequence ID" value="ATE55954.1"/>
    <property type="molecule type" value="Genomic_DNA"/>
</dbReference>
<gene>
    <name evidence="5" type="ORF">CNX65_23950</name>
</gene>
<dbReference type="GO" id="GO:0008887">
    <property type="term" value="F:glycerate kinase activity"/>
    <property type="evidence" value="ECO:0007669"/>
    <property type="project" value="UniProtKB-UniRule"/>
</dbReference>
<dbReference type="InterPro" id="IPR018197">
    <property type="entry name" value="Glycerate_kinase_RE-like"/>
</dbReference>
<dbReference type="NCBIfam" id="TIGR00045">
    <property type="entry name" value="glycerate kinase"/>
    <property type="match status" value="1"/>
</dbReference>
<sequence>MDPQRNHVVVALDSFKGSLTAREATAALARGLRRTGAHVIEHPVADGGEGTLDALLGAGFTEVPTPSADALDRPLTARYATRSGTAAVELAESSGLAGIADVPMTPPRARAATTLGAGHLIAAALTAGHRRIVVGLGGSATTDGGAGMLIALGARLLDRNGAPLNGATSPLHEVHSLDLSTLHPALHDADVEVACDVDNPLLGPQGAAAVYGPQKGADPALVTELNTSLTRWADLLEQATTRSARDLPGAGAAGGTGFALLACGARMRSGITLVLDLTNLPAALQGAHLVIAGEGRVDHQTLHGKAPAGVAAAARAAGAPVIAVAGSCTLTPTELTRAGFTTAFTLTDLEPDISRCHTEAAPLLERLGEHIAQTLPL</sequence>
<dbReference type="KEGG" id="apre:CNX65_23950"/>
<dbReference type="PANTHER" id="PTHR21599:SF0">
    <property type="entry name" value="GLYCERATE KINASE"/>
    <property type="match status" value="1"/>
</dbReference>
<evidence type="ECO:0000256" key="3">
    <source>
        <dbReference type="ARBA" id="ARBA00022777"/>
    </source>
</evidence>
<dbReference type="SUPFAM" id="SSF110738">
    <property type="entry name" value="Glycerate kinase I"/>
    <property type="match status" value="1"/>
</dbReference>
<evidence type="ECO:0000256" key="1">
    <source>
        <dbReference type="ARBA" id="ARBA00006284"/>
    </source>
</evidence>
<evidence type="ECO:0000256" key="2">
    <source>
        <dbReference type="ARBA" id="ARBA00022679"/>
    </source>
</evidence>
<keyword evidence="3 4" id="KW-0418">Kinase</keyword>
<dbReference type="RefSeq" id="WP_096495782.1">
    <property type="nucleotide sequence ID" value="NZ_CP023445.1"/>
</dbReference>
<proteinExistence type="inferred from homology"/>
<name>A0A290ZAD6_9PSEU</name>
<reference evidence="5" key="1">
    <citation type="submission" date="2017-09" db="EMBL/GenBank/DDBJ databases">
        <title>Complete Genome Sequence of ansamitocin-producing Bacterium Actinosynnema pretiosum X47.</title>
        <authorList>
            <person name="Cao G."/>
            <person name="Zong G."/>
            <person name="Zhong C."/>
            <person name="Fu J."/>
        </authorList>
    </citation>
    <scope>NUCLEOTIDE SEQUENCE [LARGE SCALE GENOMIC DNA]</scope>
    <source>
        <strain evidence="5">X47</strain>
    </source>
</reference>
<dbReference type="PIRSF" id="PIRSF006078">
    <property type="entry name" value="GlxK"/>
    <property type="match status" value="1"/>
</dbReference>
<evidence type="ECO:0000313" key="5">
    <source>
        <dbReference type="EMBL" id="ATE55954.1"/>
    </source>
</evidence>
<comment type="similarity">
    <text evidence="1 4">Belongs to the glycerate kinase type-1 family.</text>
</comment>
<dbReference type="InterPro" id="IPR004381">
    <property type="entry name" value="Glycerate_kinase"/>
</dbReference>
<evidence type="ECO:0000313" key="6">
    <source>
        <dbReference type="Proteomes" id="UP000218505"/>
    </source>
</evidence>
<dbReference type="InterPro" id="IPR018193">
    <property type="entry name" value="Glyc_kinase_flavodox-like_fold"/>
</dbReference>
<dbReference type="InterPro" id="IPR036129">
    <property type="entry name" value="Glycerate_kinase_sf"/>
</dbReference>
<dbReference type="Pfam" id="PF02595">
    <property type="entry name" value="Gly_kinase"/>
    <property type="match status" value="1"/>
</dbReference>
<dbReference type="AlphaFoldDB" id="A0A290ZAD6"/>